<dbReference type="Proteomes" id="UP000663844">
    <property type="component" value="Unassembled WGS sequence"/>
</dbReference>
<keyword evidence="1" id="KW-1133">Transmembrane helix</keyword>
<accession>A0A819R8V1</accession>
<evidence type="ECO:0000313" key="3">
    <source>
        <dbReference type="Proteomes" id="UP000663844"/>
    </source>
</evidence>
<comment type="caution">
    <text evidence="2">The sequence shown here is derived from an EMBL/GenBank/DDBJ whole genome shotgun (WGS) entry which is preliminary data.</text>
</comment>
<feature type="non-terminal residue" evidence="2">
    <location>
        <position position="1"/>
    </location>
</feature>
<organism evidence="2 3">
    <name type="scientific">Adineta steineri</name>
    <dbReference type="NCBI Taxonomy" id="433720"/>
    <lineage>
        <taxon>Eukaryota</taxon>
        <taxon>Metazoa</taxon>
        <taxon>Spiralia</taxon>
        <taxon>Gnathifera</taxon>
        <taxon>Rotifera</taxon>
        <taxon>Eurotatoria</taxon>
        <taxon>Bdelloidea</taxon>
        <taxon>Adinetida</taxon>
        <taxon>Adinetidae</taxon>
        <taxon>Adineta</taxon>
    </lineage>
</organism>
<gene>
    <name evidence="2" type="ORF">OXD698_LOCUS32054</name>
</gene>
<dbReference type="AlphaFoldDB" id="A0A819R8V1"/>
<keyword evidence="1" id="KW-0472">Membrane</keyword>
<reference evidence="2" key="1">
    <citation type="submission" date="2021-02" db="EMBL/GenBank/DDBJ databases">
        <authorList>
            <person name="Nowell W R."/>
        </authorList>
    </citation>
    <scope>NUCLEOTIDE SEQUENCE</scope>
</reference>
<feature type="transmembrane region" description="Helical" evidence="1">
    <location>
        <begin position="115"/>
        <end position="136"/>
    </location>
</feature>
<evidence type="ECO:0000313" key="2">
    <source>
        <dbReference type="EMBL" id="CAF4043313.1"/>
    </source>
</evidence>
<dbReference type="EMBL" id="CAJOAZ010004085">
    <property type="protein sequence ID" value="CAF4043313.1"/>
    <property type="molecule type" value="Genomic_DNA"/>
</dbReference>
<feature type="transmembrane region" description="Helical" evidence="1">
    <location>
        <begin position="93"/>
        <end position="109"/>
    </location>
</feature>
<evidence type="ECO:0000256" key="1">
    <source>
        <dbReference type="SAM" id="Phobius"/>
    </source>
</evidence>
<name>A0A819R8V1_9BILA</name>
<proteinExistence type="predicted"/>
<keyword evidence="1" id="KW-0812">Transmembrane</keyword>
<protein>
    <submittedName>
        <fullName evidence="2">Uncharacterized protein</fullName>
    </submittedName>
</protein>
<sequence>MYQSLPTPQMPTPNSFILAAYGTENTFTALDIVRRWLMDHLRNIIEDSQYTKLDHSLNHTDLNPKDKQNYRSCEKIASDAVLNILKNNANMQGTFIYIYLLRLIITVYVQRRTPILTRLKSAWIIVFVCRLWLAWLKKEKFSDRSSTPNDKQKY</sequence>